<comment type="caution">
    <text evidence="1">The sequence shown here is derived from an EMBL/GenBank/DDBJ whole genome shotgun (WGS) entry which is preliminary data.</text>
</comment>
<protein>
    <submittedName>
        <fullName evidence="1">Uncharacterized protein</fullName>
    </submittedName>
</protein>
<dbReference type="EMBL" id="QGMJ01000074">
    <property type="protein sequence ID" value="TVY43115.1"/>
    <property type="molecule type" value="Genomic_DNA"/>
</dbReference>
<proteinExistence type="predicted"/>
<name>A0A8H8RY02_9HELO</name>
<evidence type="ECO:0000313" key="2">
    <source>
        <dbReference type="Proteomes" id="UP000462212"/>
    </source>
</evidence>
<dbReference type="Proteomes" id="UP000462212">
    <property type="component" value="Unassembled WGS sequence"/>
</dbReference>
<reference evidence="1 2" key="1">
    <citation type="submission" date="2018-05" db="EMBL/GenBank/DDBJ databases">
        <title>Genome sequencing and assembly of the regulated plant pathogen Lachnellula willkommii and related sister species for the development of diagnostic species identification markers.</title>
        <authorList>
            <person name="Giroux E."/>
            <person name="Bilodeau G."/>
        </authorList>
    </citation>
    <scope>NUCLEOTIDE SEQUENCE [LARGE SCALE GENOMIC DNA]</scope>
    <source>
        <strain evidence="1 2">CBS 197.66</strain>
    </source>
</reference>
<dbReference type="AlphaFoldDB" id="A0A8H8RY02"/>
<organism evidence="1 2">
    <name type="scientific">Lachnellula subtilissima</name>
    <dbReference type="NCBI Taxonomy" id="602034"/>
    <lineage>
        <taxon>Eukaryota</taxon>
        <taxon>Fungi</taxon>
        <taxon>Dikarya</taxon>
        <taxon>Ascomycota</taxon>
        <taxon>Pezizomycotina</taxon>
        <taxon>Leotiomycetes</taxon>
        <taxon>Helotiales</taxon>
        <taxon>Lachnaceae</taxon>
        <taxon>Lachnellula</taxon>
    </lineage>
</organism>
<keyword evidence="2" id="KW-1185">Reference proteome</keyword>
<accession>A0A8H8RY02</accession>
<evidence type="ECO:0000313" key="1">
    <source>
        <dbReference type="EMBL" id="TVY43115.1"/>
    </source>
</evidence>
<dbReference type="OrthoDB" id="5331170at2759"/>
<sequence length="222" mass="26786">MPQKLQFVWPKDGPKGRSGHRGFFGRMNNVLTNRGPDIFLQRKGSSTPISPDCWSNWDSYHQKNYHYLEEAGPYVSRGVKRYDPHSRRYKTWTIPHDWEGDYSEQGIYPHFTASEWRKMARRLGKGRLVDPLKMGDDWHHDGPKVRFPIPDYVLLLIPLQRFRQEHDEFWQEAHRIGENYRQGLPPTDVRNPNFRMHQQWPNDLQNWMLDEELNQMWFPRRT</sequence>
<gene>
    <name evidence="1" type="ORF">LSUB1_G003133</name>
</gene>